<evidence type="ECO:0000313" key="3">
    <source>
        <dbReference type="Proteomes" id="UP000824161"/>
    </source>
</evidence>
<gene>
    <name evidence="2" type="ORF">IAC44_01490</name>
</gene>
<reference evidence="2" key="1">
    <citation type="submission" date="2020-10" db="EMBL/GenBank/DDBJ databases">
        <authorList>
            <person name="Gilroy R."/>
        </authorList>
    </citation>
    <scope>NUCLEOTIDE SEQUENCE</scope>
    <source>
        <strain evidence="2">1383</strain>
    </source>
</reference>
<feature type="transmembrane region" description="Helical" evidence="1">
    <location>
        <begin position="34"/>
        <end position="57"/>
    </location>
</feature>
<proteinExistence type="predicted"/>
<dbReference type="Proteomes" id="UP000824161">
    <property type="component" value="Unassembled WGS sequence"/>
</dbReference>
<dbReference type="AlphaFoldDB" id="A0A9D1HAJ5"/>
<name>A0A9D1HAJ5_9FLAO</name>
<evidence type="ECO:0000313" key="2">
    <source>
        <dbReference type="EMBL" id="HIT97492.1"/>
    </source>
</evidence>
<accession>A0A9D1HAJ5</accession>
<keyword evidence="1" id="KW-0472">Membrane</keyword>
<evidence type="ECO:0000256" key="1">
    <source>
        <dbReference type="SAM" id="Phobius"/>
    </source>
</evidence>
<keyword evidence="1" id="KW-0812">Transmembrane</keyword>
<dbReference type="EMBL" id="DVLY01000035">
    <property type="protein sequence ID" value="HIT97492.1"/>
    <property type="molecule type" value="Genomic_DNA"/>
</dbReference>
<sequence>MTEHLRKYLARHGFGVCKRLTARMAIRTNSMRVFMIYSAFFTLGASFVLYLALAFGLKVKDLVFRRRESAFDF</sequence>
<keyword evidence="1" id="KW-1133">Transmembrane helix</keyword>
<organism evidence="2 3">
    <name type="scientific">Candidatus Merdimorpha stercoravium</name>
    <dbReference type="NCBI Taxonomy" id="2840863"/>
    <lineage>
        <taxon>Bacteria</taxon>
        <taxon>Pseudomonadati</taxon>
        <taxon>Bacteroidota</taxon>
        <taxon>Flavobacteriia</taxon>
        <taxon>Flavobacteriales</taxon>
        <taxon>Candidatus Merdimorpha</taxon>
    </lineage>
</organism>
<comment type="caution">
    <text evidence="2">The sequence shown here is derived from an EMBL/GenBank/DDBJ whole genome shotgun (WGS) entry which is preliminary data.</text>
</comment>
<protein>
    <submittedName>
        <fullName evidence="2">PspC domain-containing protein</fullName>
    </submittedName>
</protein>
<reference evidence="2" key="2">
    <citation type="journal article" date="2021" name="PeerJ">
        <title>Extensive microbial diversity within the chicken gut microbiome revealed by metagenomics and culture.</title>
        <authorList>
            <person name="Gilroy R."/>
            <person name="Ravi A."/>
            <person name="Getino M."/>
            <person name="Pursley I."/>
            <person name="Horton D.L."/>
            <person name="Alikhan N.F."/>
            <person name="Baker D."/>
            <person name="Gharbi K."/>
            <person name="Hall N."/>
            <person name="Watson M."/>
            <person name="Adriaenssens E.M."/>
            <person name="Foster-Nyarko E."/>
            <person name="Jarju S."/>
            <person name="Secka A."/>
            <person name="Antonio M."/>
            <person name="Oren A."/>
            <person name="Chaudhuri R.R."/>
            <person name="La Ragione R."/>
            <person name="Hildebrand F."/>
            <person name="Pallen M.J."/>
        </authorList>
    </citation>
    <scope>NUCLEOTIDE SEQUENCE</scope>
    <source>
        <strain evidence="2">1383</strain>
    </source>
</reference>